<name>Q6IVS5_9GAMM</name>
<evidence type="ECO:0008006" key="2">
    <source>
        <dbReference type="Google" id="ProtNLM"/>
    </source>
</evidence>
<evidence type="ECO:0000313" key="1">
    <source>
        <dbReference type="EMBL" id="AAT38573.1"/>
    </source>
</evidence>
<proteinExistence type="predicted"/>
<organism evidence="1">
    <name type="scientific">uncultured gamma proteobacterium eBACHOT4E07</name>
    <dbReference type="NCBI Taxonomy" id="279908"/>
    <lineage>
        <taxon>Bacteria</taxon>
        <taxon>Pseudomonadati</taxon>
        <taxon>Pseudomonadota</taxon>
        <taxon>Gammaproteobacteria</taxon>
        <taxon>SAR86 cluster</taxon>
        <taxon>environmental samples</taxon>
    </lineage>
</organism>
<protein>
    <recommendedName>
        <fullName evidence="2">Prokaryotic metallothionein</fullName>
    </recommendedName>
</protein>
<dbReference type="AlphaFoldDB" id="Q6IVS5"/>
<dbReference type="EMBL" id="AY619685">
    <property type="protein sequence ID" value="AAT38573.1"/>
    <property type="molecule type" value="Genomic_DNA"/>
</dbReference>
<reference evidence="1" key="1">
    <citation type="journal article" date="2004" name="Environ. Microbiol.">
        <title>Different SAR86 subgroups harbour divergent proteorhodopsins.</title>
        <authorList>
            <person name="Sabehi G."/>
            <person name="Beja O."/>
            <person name="Suzuki M.T."/>
            <person name="Preston C.M."/>
            <person name="DeLong E.F."/>
        </authorList>
    </citation>
    <scope>NUCLEOTIDE SEQUENCE</scope>
</reference>
<sequence>MIVKLIPLLAPFLILILIRLAKSFILSNLFTKKTTQKSKEMISCDSCGTFVHEDLLISRFGKKYCSKECTNS</sequence>
<gene>
    <name evidence="1" type="ORF">eBACHOT4E07.12</name>
</gene>
<accession>Q6IVS5</accession>